<evidence type="ECO:0000313" key="2">
    <source>
        <dbReference type="Proteomes" id="UP000001890"/>
    </source>
</evidence>
<protein>
    <recommendedName>
        <fullName evidence="3">DUF2946 domain-containing protein</fullName>
    </recommendedName>
</protein>
<keyword evidence="2" id="KW-1185">Reference proteome</keyword>
<dbReference type="STRING" id="380358.XALC_2519"/>
<reference evidence="1 2" key="1">
    <citation type="journal article" date="2009" name="BMC Genomics">
        <title>The complete genome sequence of Xanthomonas albilineans provides new insights into the reductive genome evolution of the xylem-limited Xanthomonadaceae.</title>
        <authorList>
            <person name="Pieretti I."/>
            <person name="Royer M."/>
            <person name="Barbe V."/>
            <person name="Carrere S."/>
            <person name="Koebnik R."/>
            <person name="Cociancich S."/>
            <person name="Couloux A."/>
            <person name="Darrasse A."/>
            <person name="Gouzy J."/>
            <person name="Jacques M.A."/>
            <person name="Lauber E."/>
            <person name="Manceau C."/>
            <person name="Mangenot S."/>
            <person name="Poussier S."/>
            <person name="Segurens B."/>
            <person name="Szurek B."/>
            <person name="Verdier V."/>
            <person name="Arlat M."/>
            <person name="Rott P."/>
        </authorList>
    </citation>
    <scope>NUCLEOTIDE SEQUENCE [LARGE SCALE GENOMIC DNA]</scope>
    <source>
        <strain evidence="2">GPE PC73 / CFBP 7063</strain>
    </source>
</reference>
<proteinExistence type="predicted"/>
<dbReference type="KEGG" id="xal:XALC_2519"/>
<evidence type="ECO:0008006" key="3">
    <source>
        <dbReference type="Google" id="ProtNLM"/>
    </source>
</evidence>
<dbReference type="InterPro" id="IPR021333">
    <property type="entry name" value="DUF2946"/>
</dbReference>
<gene>
    <name evidence="1" type="ordered locus">XALc_2519</name>
</gene>
<accession>D2U9P6</accession>
<name>D2U9P6_XANAP</name>
<sequence length="135" mass="14120">MMFRLRQPPSLWAALAVLAIGLLLLAPLISRCQQAPSGEVALHGQALCTSSGLRLPGLAGSALPVQAGHHDDAGLAHAPLCDYCLLAARLLPWMALLLVLLPWRGTPAPDASVCSVFATADFGRAHPARGPPLFC</sequence>
<dbReference type="AlphaFoldDB" id="D2U9P6"/>
<dbReference type="Pfam" id="PF11162">
    <property type="entry name" value="DUF2946"/>
    <property type="match status" value="1"/>
</dbReference>
<dbReference type="RefSeq" id="WP_012916993.1">
    <property type="nucleotide sequence ID" value="NC_013722.1"/>
</dbReference>
<dbReference type="Proteomes" id="UP000001890">
    <property type="component" value="Chromosome"/>
</dbReference>
<dbReference type="EMBL" id="FP565176">
    <property type="protein sequence ID" value="CBA16998.1"/>
    <property type="molecule type" value="Genomic_DNA"/>
</dbReference>
<evidence type="ECO:0000313" key="1">
    <source>
        <dbReference type="EMBL" id="CBA16998.1"/>
    </source>
</evidence>
<dbReference type="GeneID" id="57877821"/>
<organism evidence="1 2">
    <name type="scientific">Xanthomonas albilineans (strain GPE PC73 / CFBP 7063)</name>
    <dbReference type="NCBI Taxonomy" id="380358"/>
    <lineage>
        <taxon>Bacteria</taxon>
        <taxon>Pseudomonadati</taxon>
        <taxon>Pseudomonadota</taxon>
        <taxon>Gammaproteobacteria</taxon>
        <taxon>Lysobacterales</taxon>
        <taxon>Lysobacteraceae</taxon>
        <taxon>Xanthomonas</taxon>
    </lineage>
</organism>